<keyword evidence="4" id="KW-0238">DNA-binding</keyword>
<dbReference type="GO" id="GO:0008270">
    <property type="term" value="F:zinc ion binding"/>
    <property type="evidence" value="ECO:0007669"/>
    <property type="project" value="InterPro"/>
</dbReference>
<keyword evidence="3" id="KW-0805">Transcription regulation</keyword>
<dbReference type="SUPFAM" id="SSF57701">
    <property type="entry name" value="Zn2/Cys6 DNA-binding domain"/>
    <property type="match status" value="1"/>
</dbReference>
<dbReference type="OrthoDB" id="2593732at2759"/>
<protein>
    <recommendedName>
        <fullName evidence="7">Zn(2)-C6 fungal-type domain-containing protein</fullName>
    </recommendedName>
</protein>
<dbReference type="SMART" id="SM00066">
    <property type="entry name" value="GAL4"/>
    <property type="match status" value="1"/>
</dbReference>
<keyword evidence="6" id="KW-0539">Nucleus</keyword>
<accession>A0A9P9GZ22</accession>
<comment type="caution">
    <text evidence="8">The sequence shown here is derived from an EMBL/GenBank/DDBJ whole genome shotgun (WGS) entry which is preliminary data.</text>
</comment>
<sequence length="469" mass="53269">MTVTTSVKPKFKRAFSHKVRTGCITWIRRVKCDEEKPVCRRCINEKFKCDGYAMPPKRKNAKSKAKAEPVRAQQTNLPPTISEAMFSTDCERFYFHHFLHWTAKQLLSSPDSSNFWLRYALPLAHHFKPIRYSMVTVGASHRLFVARSAAHLKPWELERIAIHQYNKAIAVIMPSMSADSVYNRHCILICCLLFVSVEGLLGRSDDLVRHLRSGNRLLSSSLNDLAPDDYAVNEKLVAMFSRLSTEASNFYAKNVALGVSQWYQANASPNMISARPFRDLDEASYELQRLSVRRTDNAWYSRVECEDDDTDDVESEKRLAMIHENFAAWNSRFEAMPCVNQANLPAESSSQLRNLRLAQQFWKLTIAVLAPDEPISGPISDPTFFYDFMTAATCAAEPLIAMNQPTFSLDGDLISGLNFVAALAIHPSVADVKIQALDLLRRLDRREGVWDSRDVVRLYELMAAADEES</sequence>
<dbReference type="Pfam" id="PF00172">
    <property type="entry name" value="Zn_clus"/>
    <property type="match status" value="1"/>
</dbReference>
<keyword evidence="9" id="KW-1185">Reference proteome</keyword>
<dbReference type="InterPro" id="IPR036864">
    <property type="entry name" value="Zn2-C6_fun-type_DNA-bd_sf"/>
</dbReference>
<name>A0A9P9GZ22_FUSSL</name>
<organism evidence="8 9">
    <name type="scientific">Fusarium solani</name>
    <name type="common">Filamentous fungus</name>
    <dbReference type="NCBI Taxonomy" id="169388"/>
    <lineage>
        <taxon>Eukaryota</taxon>
        <taxon>Fungi</taxon>
        <taxon>Dikarya</taxon>
        <taxon>Ascomycota</taxon>
        <taxon>Pezizomycotina</taxon>
        <taxon>Sordariomycetes</taxon>
        <taxon>Hypocreomycetidae</taxon>
        <taxon>Hypocreales</taxon>
        <taxon>Nectriaceae</taxon>
        <taxon>Fusarium</taxon>
        <taxon>Fusarium solani species complex</taxon>
    </lineage>
</organism>
<gene>
    <name evidence="8" type="ORF">B0J15DRAFT_498936</name>
</gene>
<dbReference type="InterPro" id="IPR052360">
    <property type="entry name" value="Transcr_Regulatory_Proteins"/>
</dbReference>
<dbReference type="PANTHER" id="PTHR36206:SF12">
    <property type="entry name" value="ASPERCRYPTIN BIOSYNTHESIS CLUSTER-SPECIFIC TRANSCRIPTION REGULATOR ATNN-RELATED"/>
    <property type="match status" value="1"/>
</dbReference>
<feature type="domain" description="Zn(2)-C6 fungal-type" evidence="7">
    <location>
        <begin position="17"/>
        <end position="60"/>
    </location>
</feature>
<dbReference type="Proteomes" id="UP000736672">
    <property type="component" value="Unassembled WGS sequence"/>
</dbReference>
<keyword evidence="2" id="KW-0862">Zinc</keyword>
<dbReference type="EMBL" id="JAGTJS010000015">
    <property type="protein sequence ID" value="KAH7247921.1"/>
    <property type="molecule type" value="Genomic_DNA"/>
</dbReference>
<keyword evidence="1" id="KW-0479">Metal-binding</keyword>
<evidence type="ECO:0000256" key="2">
    <source>
        <dbReference type="ARBA" id="ARBA00022833"/>
    </source>
</evidence>
<proteinExistence type="predicted"/>
<evidence type="ECO:0000256" key="1">
    <source>
        <dbReference type="ARBA" id="ARBA00022723"/>
    </source>
</evidence>
<evidence type="ECO:0000256" key="6">
    <source>
        <dbReference type="ARBA" id="ARBA00023242"/>
    </source>
</evidence>
<evidence type="ECO:0000256" key="3">
    <source>
        <dbReference type="ARBA" id="ARBA00023015"/>
    </source>
</evidence>
<dbReference type="Gene3D" id="4.10.240.10">
    <property type="entry name" value="Zn(2)-C6 fungal-type DNA-binding domain"/>
    <property type="match status" value="1"/>
</dbReference>
<evidence type="ECO:0000256" key="4">
    <source>
        <dbReference type="ARBA" id="ARBA00023125"/>
    </source>
</evidence>
<dbReference type="InterPro" id="IPR001138">
    <property type="entry name" value="Zn2Cys6_DnaBD"/>
</dbReference>
<evidence type="ECO:0000256" key="5">
    <source>
        <dbReference type="ARBA" id="ARBA00023163"/>
    </source>
</evidence>
<dbReference type="GO" id="GO:0000981">
    <property type="term" value="F:DNA-binding transcription factor activity, RNA polymerase II-specific"/>
    <property type="evidence" value="ECO:0007669"/>
    <property type="project" value="InterPro"/>
</dbReference>
<evidence type="ECO:0000313" key="8">
    <source>
        <dbReference type="EMBL" id="KAH7247921.1"/>
    </source>
</evidence>
<dbReference type="CDD" id="cd00067">
    <property type="entry name" value="GAL4"/>
    <property type="match status" value="1"/>
</dbReference>
<dbReference type="PANTHER" id="PTHR36206">
    <property type="entry name" value="ASPERCRYPTIN BIOSYNTHESIS CLUSTER-SPECIFIC TRANSCRIPTION REGULATOR ATNN-RELATED"/>
    <property type="match status" value="1"/>
</dbReference>
<dbReference type="GO" id="GO:0003677">
    <property type="term" value="F:DNA binding"/>
    <property type="evidence" value="ECO:0007669"/>
    <property type="project" value="UniProtKB-KW"/>
</dbReference>
<evidence type="ECO:0000313" key="9">
    <source>
        <dbReference type="Proteomes" id="UP000736672"/>
    </source>
</evidence>
<reference evidence="8" key="1">
    <citation type="journal article" date="2021" name="Nat. Commun.">
        <title>Genetic determinants of endophytism in the Arabidopsis root mycobiome.</title>
        <authorList>
            <person name="Mesny F."/>
            <person name="Miyauchi S."/>
            <person name="Thiergart T."/>
            <person name="Pickel B."/>
            <person name="Atanasova L."/>
            <person name="Karlsson M."/>
            <person name="Huettel B."/>
            <person name="Barry K.W."/>
            <person name="Haridas S."/>
            <person name="Chen C."/>
            <person name="Bauer D."/>
            <person name="Andreopoulos W."/>
            <person name="Pangilinan J."/>
            <person name="LaButti K."/>
            <person name="Riley R."/>
            <person name="Lipzen A."/>
            <person name="Clum A."/>
            <person name="Drula E."/>
            <person name="Henrissat B."/>
            <person name="Kohler A."/>
            <person name="Grigoriev I.V."/>
            <person name="Martin F.M."/>
            <person name="Hacquard S."/>
        </authorList>
    </citation>
    <scope>NUCLEOTIDE SEQUENCE</scope>
    <source>
        <strain evidence="8">FSSC 5 MPI-SDFR-AT-0091</strain>
    </source>
</reference>
<dbReference type="InterPro" id="IPR021858">
    <property type="entry name" value="Fun_TF"/>
</dbReference>
<evidence type="ECO:0000259" key="7">
    <source>
        <dbReference type="SMART" id="SM00066"/>
    </source>
</evidence>
<keyword evidence="5" id="KW-0804">Transcription</keyword>
<dbReference type="AlphaFoldDB" id="A0A9P9GZ22"/>
<dbReference type="Pfam" id="PF11951">
    <property type="entry name" value="Fungal_trans_2"/>
    <property type="match status" value="1"/>
</dbReference>